<evidence type="ECO:0000313" key="4">
    <source>
        <dbReference type="EMBL" id="CRF40754.1"/>
    </source>
</evidence>
<dbReference type="Pfam" id="PF05426">
    <property type="entry name" value="Alginate_lyase"/>
    <property type="match status" value="1"/>
</dbReference>
<evidence type="ECO:0000256" key="2">
    <source>
        <dbReference type="ARBA" id="ARBA00023239"/>
    </source>
</evidence>
<dbReference type="Proteomes" id="UP000045175">
    <property type="component" value="Unassembled WGS sequence"/>
</dbReference>
<evidence type="ECO:0000256" key="1">
    <source>
        <dbReference type="ARBA" id="ARBA00022729"/>
    </source>
</evidence>
<dbReference type="Proteomes" id="UP000038622">
    <property type="component" value="Unassembled WGS sequence"/>
</dbReference>
<evidence type="ECO:0000313" key="6">
    <source>
        <dbReference type="EMBL" id="CRF43654.1"/>
    </source>
</evidence>
<evidence type="ECO:0000313" key="8">
    <source>
        <dbReference type="Proteomes" id="UP000041394"/>
    </source>
</evidence>
<dbReference type="InterPro" id="IPR008929">
    <property type="entry name" value="Chondroitin_lyas"/>
</dbReference>
<evidence type="ECO:0000259" key="3">
    <source>
        <dbReference type="Pfam" id="PF05426"/>
    </source>
</evidence>
<protein>
    <recommendedName>
        <fullName evidence="3">Alginate lyase domain-containing protein</fullName>
    </recommendedName>
</protein>
<dbReference type="SUPFAM" id="SSF48230">
    <property type="entry name" value="Chondroitin AC/alginate lyase"/>
    <property type="match status" value="1"/>
</dbReference>
<reference evidence="7" key="3">
    <citation type="submission" date="2014-12" db="EMBL/GenBank/DDBJ databases">
        <authorList>
            <person name="Smet A."/>
        </authorList>
    </citation>
    <scope>NUCLEOTIDE SEQUENCE [LARGE SCALE GENOMIC DNA]</scope>
</reference>
<evidence type="ECO:0000313" key="7">
    <source>
        <dbReference type="Proteomes" id="UP000038622"/>
    </source>
</evidence>
<dbReference type="EMBL" id="CDML01000012">
    <property type="protein sequence ID" value="CRF40754.1"/>
    <property type="molecule type" value="Genomic_DNA"/>
</dbReference>
<dbReference type="Proteomes" id="UP000041394">
    <property type="component" value="Unassembled WGS sequence"/>
</dbReference>
<evidence type="ECO:0000313" key="5">
    <source>
        <dbReference type="EMBL" id="CRF42460.1"/>
    </source>
</evidence>
<dbReference type="AlphaFoldDB" id="A0A0K2XFY5"/>
<dbReference type="InterPro" id="IPR008397">
    <property type="entry name" value="Alginate_lyase_dom"/>
</dbReference>
<sequence>MKKCTPLGSTMKTTILLGLCFLNTLQATQYFFRDFYSSDLERAIRLPKKLKKEIQTCTQLNTLPHYTETGERKADPCSAAFKRSATLAYDLALGFLVSGKKEYAKRAQEILNKWAQSLKVVGSKEAKNLINFYMPYMNMAYLFIRSKFPSPPFERFSRGVLAYARYHKDNNIGAWSVLFGVSGALVIHDRALLLEMARLWQKWILNAIDENGVMQKEIVRSNTANYNGGPTKGIKGIAYTHFALTPISVAGQLLAENGFDLWHTKAGQKLFKAYNKTAEWVLNPTTFPYYQPNLMGIHHNAYFLLLNQYFKSTAGQQAIEQDGFKGDRFRLQFNDALKAIK</sequence>
<keyword evidence="1" id="KW-0732">Signal</keyword>
<feature type="domain" description="Alginate lyase" evidence="3">
    <location>
        <begin position="53"/>
        <end position="287"/>
    </location>
</feature>
<gene>
    <name evidence="4" type="ORF">HAL011_05170</name>
    <name evidence="5" type="ORF">HAL013_06410</name>
    <name evidence="6" type="ORF">HAL09_02010</name>
</gene>
<reference evidence="8 9" key="2">
    <citation type="submission" date="2014-12" db="EMBL/GenBank/DDBJ databases">
        <authorList>
            <person name="Jaenicke S."/>
        </authorList>
    </citation>
    <scope>NUCLEOTIDE SEQUENCE [LARGE SCALE GENOMIC DNA]</scope>
</reference>
<organism evidence="6 8">
    <name type="scientific">Helicobacter ailurogastricus</name>
    <dbReference type="NCBI Taxonomy" id="1578720"/>
    <lineage>
        <taxon>Bacteria</taxon>
        <taxon>Pseudomonadati</taxon>
        <taxon>Campylobacterota</taxon>
        <taxon>Epsilonproteobacteria</taxon>
        <taxon>Campylobacterales</taxon>
        <taxon>Helicobacteraceae</taxon>
        <taxon>Helicobacter</taxon>
    </lineage>
</organism>
<dbReference type="EMBL" id="CDMN01000006">
    <property type="protein sequence ID" value="CRF43654.1"/>
    <property type="molecule type" value="Genomic_DNA"/>
</dbReference>
<accession>A0A0K2XFY5</accession>
<keyword evidence="2" id="KW-0456">Lyase</keyword>
<dbReference type="GO" id="GO:0042597">
    <property type="term" value="C:periplasmic space"/>
    <property type="evidence" value="ECO:0007669"/>
    <property type="project" value="InterPro"/>
</dbReference>
<name>A0A0K2XFY5_9HELI</name>
<evidence type="ECO:0000313" key="9">
    <source>
        <dbReference type="Proteomes" id="UP000045175"/>
    </source>
</evidence>
<reference evidence="6" key="1">
    <citation type="submission" date="2014-12" db="EMBL/GenBank/DDBJ databases">
        <title>Whole genome sequences of four Staphylococcus schleiferi canine isolates.</title>
        <authorList>
            <person name="Misic A.M."/>
            <person name="Cain C."/>
            <person name="Morris D.O."/>
            <person name="Rankin S."/>
            <person name="Beiting D."/>
        </authorList>
    </citation>
    <scope>NUCLEOTIDE SEQUENCE</scope>
    <source>
        <strain evidence="4">ASB11</strain>
        <strain evidence="5">ASB13</strain>
        <strain evidence="6">ASB9</strain>
    </source>
</reference>
<keyword evidence="7" id="KW-1185">Reference proteome</keyword>
<dbReference type="Gene3D" id="1.50.10.100">
    <property type="entry name" value="Chondroitin AC/alginate lyase"/>
    <property type="match status" value="1"/>
</dbReference>
<dbReference type="GO" id="GO:0016829">
    <property type="term" value="F:lyase activity"/>
    <property type="evidence" value="ECO:0007669"/>
    <property type="project" value="UniProtKB-KW"/>
</dbReference>
<proteinExistence type="predicted"/>
<dbReference type="EMBL" id="CDMH01000030">
    <property type="protein sequence ID" value="CRF42460.1"/>
    <property type="molecule type" value="Genomic_DNA"/>
</dbReference>